<dbReference type="Pfam" id="PF07549">
    <property type="entry name" value="Sec_GG"/>
    <property type="match status" value="1"/>
</dbReference>
<dbReference type="InterPro" id="IPR055344">
    <property type="entry name" value="SecD_SecF_C_bact"/>
</dbReference>
<feature type="transmembrane region" description="Helical" evidence="10">
    <location>
        <begin position="486"/>
        <end position="510"/>
    </location>
</feature>
<dbReference type="EMBL" id="VLLC01000001">
    <property type="protein sequence ID" value="TWI77477.1"/>
    <property type="molecule type" value="Genomic_DNA"/>
</dbReference>
<dbReference type="GO" id="GO:0043952">
    <property type="term" value="P:protein transport by the Sec complex"/>
    <property type="evidence" value="ECO:0007669"/>
    <property type="project" value="UniProtKB-UniRule"/>
</dbReference>
<proteinExistence type="inferred from homology"/>
<dbReference type="SUPFAM" id="SSF82866">
    <property type="entry name" value="Multidrug efflux transporter AcrB transmembrane domain"/>
    <property type="match status" value="1"/>
</dbReference>
<comment type="caution">
    <text evidence="10">Lacks conserved residue(s) required for the propagation of feature annotation.</text>
</comment>
<feature type="domain" description="SecDF P1 head subdomain" evidence="13">
    <location>
        <begin position="236"/>
        <end position="341"/>
    </location>
</feature>
<organism evidence="14 15">
    <name type="scientific">Desulfobotulus alkaliphilus</name>
    <dbReference type="NCBI Taxonomy" id="622671"/>
    <lineage>
        <taxon>Bacteria</taxon>
        <taxon>Pseudomonadati</taxon>
        <taxon>Thermodesulfobacteriota</taxon>
        <taxon>Desulfobacteria</taxon>
        <taxon>Desulfobacterales</taxon>
        <taxon>Desulfobacteraceae</taxon>
        <taxon>Desulfobotulus</taxon>
    </lineage>
</organism>
<evidence type="ECO:0000259" key="11">
    <source>
        <dbReference type="Pfam" id="PF02355"/>
    </source>
</evidence>
<evidence type="ECO:0000256" key="6">
    <source>
        <dbReference type="ARBA" id="ARBA00022927"/>
    </source>
</evidence>
<dbReference type="NCBIfam" id="TIGR01129">
    <property type="entry name" value="secD"/>
    <property type="match status" value="1"/>
</dbReference>
<protein>
    <recommendedName>
        <fullName evidence="10">Protein translocase subunit SecD</fullName>
    </recommendedName>
</protein>
<dbReference type="PRINTS" id="PR00702">
    <property type="entry name" value="ACRIFLAVINRP"/>
</dbReference>
<dbReference type="Pfam" id="PF21760">
    <property type="entry name" value="SecD_1st"/>
    <property type="match status" value="1"/>
</dbReference>
<evidence type="ECO:0000256" key="2">
    <source>
        <dbReference type="ARBA" id="ARBA00022448"/>
    </source>
</evidence>
<dbReference type="Pfam" id="PF02355">
    <property type="entry name" value="SecD_SecF_C"/>
    <property type="match status" value="1"/>
</dbReference>
<dbReference type="GO" id="GO:0005886">
    <property type="term" value="C:plasma membrane"/>
    <property type="evidence" value="ECO:0007669"/>
    <property type="project" value="UniProtKB-SubCell"/>
</dbReference>
<keyword evidence="5 10" id="KW-0812">Transmembrane</keyword>
<dbReference type="InterPro" id="IPR022813">
    <property type="entry name" value="SecD/SecF_arch_bac"/>
</dbReference>
<evidence type="ECO:0000259" key="12">
    <source>
        <dbReference type="Pfam" id="PF21760"/>
    </source>
</evidence>
<evidence type="ECO:0000259" key="13">
    <source>
        <dbReference type="Pfam" id="PF22599"/>
    </source>
</evidence>
<keyword evidence="3 10" id="KW-1003">Cell membrane</keyword>
<dbReference type="RefSeq" id="WP_144681559.1">
    <property type="nucleotide sequence ID" value="NZ_VLLC01000001.1"/>
</dbReference>
<comment type="function">
    <text evidence="10">Part of the Sec protein translocase complex. Interacts with the SecYEG preprotein conducting channel. SecDF uses the proton motive force (PMF) to complete protein translocation after the ATP-dependent function of SecA.</text>
</comment>
<sequence>MKLRSWRFYAVCVALILAIVYILPTVKPGLWPYKTINLGLDLQGGMHLVLDVEVEKALESTMERRTYELRDQMRRERIRFTSVRRLPDGSIGVRLAEASDADIFTAFHRKEFPDMDVRRHTVDEGLEFRFTIPAEEKNHITKMATEQALETIRNRIDEFGVNEPDIRIQGDRRIIIQLPGIEEPERAKQLIGQTALLEFKIVEDSHDVQDALKGSMPPGTEILYEIRRDASGQETGRVPYLVNRRSVLTGSSLTDARVQVDSQFNEPYVSISFDRQGARQFERITGENIHRRMAIVLDNNIYSAPVIQDRISGGNARITGSFTMEDARDLAIVLRAGALPAPVKIIEERTVGPTLGAESIRKGLISMLVGGGLVLLFMAVYYKGAGLVANCALVLNILFIGAALAAFGATLTLPGIAGMVLTLGMAVDANVLIFERIREELRLGRSPMAAIHAGFDRATLTILDANVTTLIAALVLFQFGSGPVKGFAVTLCLGVLSSMFTALVMVRLVFDIIYGGQNNKVTQLSI</sequence>
<keyword evidence="4" id="KW-0997">Cell inner membrane</keyword>
<dbReference type="PANTHER" id="PTHR30081:SF1">
    <property type="entry name" value="PROTEIN TRANSLOCASE SUBUNIT SECD"/>
    <property type="match status" value="1"/>
</dbReference>
<dbReference type="GO" id="GO:0065002">
    <property type="term" value="P:intracellular protein transmembrane transport"/>
    <property type="evidence" value="ECO:0007669"/>
    <property type="project" value="UniProtKB-UniRule"/>
</dbReference>
<comment type="subunit">
    <text evidence="10">Forms a complex with SecF. Part of the essential Sec protein translocation apparatus which comprises SecA, SecYEG and auxiliary proteins SecDF. Other proteins may also be involved.</text>
</comment>
<name>A0A562S7S5_9BACT</name>
<keyword evidence="6 10" id="KW-0653">Protein transport</keyword>
<keyword evidence="8 10" id="KW-0811">Translocation</keyword>
<comment type="similarity">
    <text evidence="10">Belongs to the SecD/SecF family. SecD subfamily.</text>
</comment>
<reference evidence="14 15" key="1">
    <citation type="submission" date="2019-07" db="EMBL/GenBank/DDBJ databases">
        <title>Genome sequencing of 100 strains of the haloalkaliphilic chemolithoautotrophic sulfur-oxidizing bacterium Thioalkalivibrio.</title>
        <authorList>
            <person name="Muyzer G."/>
        </authorList>
    </citation>
    <scope>NUCLEOTIDE SEQUENCE [LARGE SCALE GENOMIC DNA]</scope>
    <source>
        <strain evidence="14 15">ASO4-4</strain>
    </source>
</reference>
<dbReference type="InterPro" id="IPR005791">
    <property type="entry name" value="SecD"/>
</dbReference>
<evidence type="ECO:0000256" key="1">
    <source>
        <dbReference type="ARBA" id="ARBA00004651"/>
    </source>
</evidence>
<gene>
    <name evidence="10" type="primary">secD</name>
    <name evidence="14" type="ORF">LZ24_00287</name>
</gene>
<dbReference type="InterPro" id="IPR001036">
    <property type="entry name" value="Acrflvin-R"/>
</dbReference>
<dbReference type="FunFam" id="1.20.1640.10:FF:000004">
    <property type="entry name" value="Protein translocase subunit SecD"/>
    <property type="match status" value="1"/>
</dbReference>
<evidence type="ECO:0000256" key="10">
    <source>
        <dbReference type="HAMAP-Rule" id="MF_01463"/>
    </source>
</evidence>
<dbReference type="InterPro" id="IPR048631">
    <property type="entry name" value="SecD_1st"/>
</dbReference>
<evidence type="ECO:0000313" key="14">
    <source>
        <dbReference type="EMBL" id="TWI77477.1"/>
    </source>
</evidence>
<evidence type="ECO:0000256" key="9">
    <source>
        <dbReference type="ARBA" id="ARBA00023136"/>
    </source>
</evidence>
<feature type="domain" description="Protein translocase subunit SecDF P1" evidence="12">
    <location>
        <begin position="146"/>
        <end position="203"/>
    </location>
</feature>
<feature type="domain" description="Protein export membrane protein SecD/SecF C-terminal" evidence="11">
    <location>
        <begin position="343"/>
        <end position="505"/>
    </location>
</feature>
<dbReference type="Gene3D" id="1.20.1640.10">
    <property type="entry name" value="Multidrug efflux transporter AcrB transmembrane domain"/>
    <property type="match status" value="1"/>
</dbReference>
<keyword evidence="15" id="KW-1185">Reference proteome</keyword>
<dbReference type="GO" id="GO:0006605">
    <property type="term" value="P:protein targeting"/>
    <property type="evidence" value="ECO:0007669"/>
    <property type="project" value="UniProtKB-UniRule"/>
</dbReference>
<evidence type="ECO:0000256" key="5">
    <source>
        <dbReference type="ARBA" id="ARBA00022692"/>
    </source>
</evidence>
<dbReference type="InterPro" id="IPR054384">
    <property type="entry name" value="SecDF_P1_head"/>
</dbReference>
<evidence type="ECO:0000256" key="7">
    <source>
        <dbReference type="ARBA" id="ARBA00022989"/>
    </source>
</evidence>
<keyword evidence="9 10" id="KW-0472">Membrane</keyword>
<dbReference type="NCBIfam" id="TIGR00916">
    <property type="entry name" value="2A0604s01"/>
    <property type="match status" value="1"/>
</dbReference>
<feature type="transmembrane region" description="Helical" evidence="10">
    <location>
        <begin position="387"/>
        <end position="409"/>
    </location>
</feature>
<dbReference type="AlphaFoldDB" id="A0A562S7S5"/>
<comment type="caution">
    <text evidence="14">The sequence shown here is derived from an EMBL/GenBank/DDBJ whole genome shotgun (WGS) entry which is preliminary data.</text>
</comment>
<dbReference type="HAMAP" id="MF_01463_B">
    <property type="entry name" value="SecD_B"/>
    <property type="match status" value="1"/>
</dbReference>
<dbReference type="FunFam" id="3.30.1360.200:FF:000002">
    <property type="entry name" value="Preprotein translocase subunit SecD"/>
    <property type="match status" value="1"/>
</dbReference>
<accession>A0A562S7S5</accession>
<evidence type="ECO:0000256" key="4">
    <source>
        <dbReference type="ARBA" id="ARBA00022519"/>
    </source>
</evidence>
<evidence type="ECO:0000313" key="15">
    <source>
        <dbReference type="Proteomes" id="UP000318307"/>
    </source>
</evidence>
<dbReference type="Gene3D" id="3.30.70.3400">
    <property type="match status" value="2"/>
</dbReference>
<dbReference type="Proteomes" id="UP000318307">
    <property type="component" value="Unassembled WGS sequence"/>
</dbReference>
<dbReference type="OrthoDB" id="9805019at2"/>
<dbReference type="Pfam" id="PF22599">
    <property type="entry name" value="SecDF_P1_head"/>
    <property type="match status" value="1"/>
</dbReference>
<dbReference type="InterPro" id="IPR048634">
    <property type="entry name" value="SecD_SecF_C"/>
</dbReference>
<dbReference type="PANTHER" id="PTHR30081">
    <property type="entry name" value="PROTEIN-EXPORT MEMBRANE PROTEIN SEC"/>
    <property type="match status" value="1"/>
</dbReference>
<keyword evidence="7 10" id="KW-1133">Transmembrane helix</keyword>
<dbReference type="GO" id="GO:0015450">
    <property type="term" value="F:protein-transporting ATPase activity"/>
    <property type="evidence" value="ECO:0007669"/>
    <property type="project" value="InterPro"/>
</dbReference>
<dbReference type="Gene3D" id="3.30.1360.200">
    <property type="match status" value="1"/>
</dbReference>
<feature type="transmembrane region" description="Helical" evidence="10">
    <location>
        <begin position="415"/>
        <end position="437"/>
    </location>
</feature>
<dbReference type="InterPro" id="IPR022646">
    <property type="entry name" value="SecD/SecF_CS"/>
</dbReference>
<comment type="subcellular location">
    <subcellularLocation>
        <location evidence="1 10">Cell membrane</location>
        <topology evidence="1 10">Multi-pass membrane protein</topology>
    </subcellularLocation>
</comment>
<feature type="transmembrane region" description="Helical" evidence="10">
    <location>
        <begin position="458"/>
        <end position="480"/>
    </location>
</feature>
<evidence type="ECO:0000256" key="3">
    <source>
        <dbReference type="ARBA" id="ARBA00022475"/>
    </source>
</evidence>
<keyword evidence="2 10" id="KW-0813">Transport</keyword>
<evidence type="ECO:0000256" key="8">
    <source>
        <dbReference type="ARBA" id="ARBA00023010"/>
    </source>
</evidence>
<feature type="transmembrane region" description="Helical" evidence="10">
    <location>
        <begin position="363"/>
        <end position="382"/>
    </location>
</feature>